<accession>A0A2A9P106</accession>
<dbReference type="EMBL" id="KZ301970">
    <property type="protein sequence ID" value="PFH54223.1"/>
    <property type="molecule type" value="Genomic_DNA"/>
</dbReference>
<sequence>MPPMTPPAMASSRASPLSVVFVVFGANIELGTTVAKLVQVELVETKVVEGRRLLL</sequence>
<protein>
    <submittedName>
        <fullName evidence="1">Uncharacterized protein</fullName>
    </submittedName>
</protein>
<proteinExistence type="predicted"/>
<dbReference type="AlphaFoldDB" id="A0A2A9P106"/>
<dbReference type="Proteomes" id="UP000242287">
    <property type="component" value="Unassembled WGS sequence"/>
</dbReference>
<organism evidence="1 2">
    <name type="scientific">Amanita thiersii Skay4041</name>
    <dbReference type="NCBI Taxonomy" id="703135"/>
    <lineage>
        <taxon>Eukaryota</taxon>
        <taxon>Fungi</taxon>
        <taxon>Dikarya</taxon>
        <taxon>Basidiomycota</taxon>
        <taxon>Agaricomycotina</taxon>
        <taxon>Agaricomycetes</taxon>
        <taxon>Agaricomycetidae</taxon>
        <taxon>Agaricales</taxon>
        <taxon>Pluteineae</taxon>
        <taxon>Amanitaceae</taxon>
        <taxon>Amanita</taxon>
    </lineage>
</organism>
<reference evidence="1 2" key="1">
    <citation type="submission" date="2014-02" db="EMBL/GenBank/DDBJ databases">
        <title>Transposable element dynamics among asymbiotic and ectomycorrhizal Amanita fungi.</title>
        <authorList>
            <consortium name="DOE Joint Genome Institute"/>
            <person name="Hess J."/>
            <person name="Skrede I."/>
            <person name="Wolfe B."/>
            <person name="LaButti K."/>
            <person name="Ohm R.A."/>
            <person name="Grigoriev I.V."/>
            <person name="Pringle A."/>
        </authorList>
    </citation>
    <scope>NUCLEOTIDE SEQUENCE [LARGE SCALE GENOMIC DNA]</scope>
    <source>
        <strain evidence="1 2">SKay4041</strain>
    </source>
</reference>
<evidence type="ECO:0000313" key="1">
    <source>
        <dbReference type="EMBL" id="PFH54223.1"/>
    </source>
</evidence>
<gene>
    <name evidence="1" type="ORF">AMATHDRAFT_53091</name>
</gene>
<keyword evidence="2" id="KW-1185">Reference proteome</keyword>
<name>A0A2A9P106_9AGAR</name>
<evidence type="ECO:0000313" key="2">
    <source>
        <dbReference type="Proteomes" id="UP000242287"/>
    </source>
</evidence>